<gene>
    <name evidence="2" type="ORF">HNR21_003772</name>
</gene>
<reference evidence="2 3" key="1">
    <citation type="submission" date="2020-08" db="EMBL/GenBank/DDBJ databases">
        <title>Sequencing the genomes of 1000 actinobacteria strains.</title>
        <authorList>
            <person name="Klenk H.-P."/>
        </authorList>
    </citation>
    <scope>NUCLEOTIDE SEQUENCE [LARGE SCALE GENOMIC DNA]</scope>
    <source>
        <strain evidence="2 3">DSM 45823</strain>
    </source>
</reference>
<comment type="caution">
    <text evidence="2">The sequence shown here is derived from an EMBL/GenBank/DDBJ whole genome shotgun (WGS) entry which is preliminary data.</text>
</comment>
<dbReference type="RefSeq" id="WP_182706217.1">
    <property type="nucleotide sequence ID" value="NZ_JACJII010000001.1"/>
</dbReference>
<keyword evidence="3" id="KW-1185">Reference proteome</keyword>
<keyword evidence="1" id="KW-1133">Transmembrane helix</keyword>
<feature type="transmembrane region" description="Helical" evidence="1">
    <location>
        <begin position="94"/>
        <end position="112"/>
    </location>
</feature>
<accession>A0A7W3RA32</accession>
<feature type="transmembrane region" description="Helical" evidence="1">
    <location>
        <begin position="119"/>
        <end position="140"/>
    </location>
</feature>
<dbReference type="Proteomes" id="UP000539313">
    <property type="component" value="Unassembled WGS sequence"/>
</dbReference>
<sequence>MGQGSVLALFTAGLLLGGALSGLVVWLLSGLSEPIPETGRAAAVAAVAVAGVLREFGVLRLPLPQNARQIPQDVLRMRPRLGPVQFGFELGTGVRTYVSSSAPYVAALALLLSHPAARVAAAAGLGFGVGRALTAATVLWSRDPGWNARAAVRMPLLTRLAVTALALALLLAVTR</sequence>
<proteinExistence type="predicted"/>
<feature type="transmembrane region" description="Helical" evidence="1">
    <location>
        <begin position="6"/>
        <end position="29"/>
    </location>
</feature>
<organism evidence="2 3">
    <name type="scientific">Thermomonospora cellulosilytica</name>
    <dbReference type="NCBI Taxonomy" id="1411118"/>
    <lineage>
        <taxon>Bacteria</taxon>
        <taxon>Bacillati</taxon>
        <taxon>Actinomycetota</taxon>
        <taxon>Actinomycetes</taxon>
        <taxon>Streptosporangiales</taxon>
        <taxon>Thermomonosporaceae</taxon>
        <taxon>Thermomonospora</taxon>
    </lineage>
</organism>
<feature type="transmembrane region" description="Helical" evidence="1">
    <location>
        <begin position="152"/>
        <end position="173"/>
    </location>
</feature>
<evidence type="ECO:0000256" key="1">
    <source>
        <dbReference type="SAM" id="Phobius"/>
    </source>
</evidence>
<evidence type="ECO:0000313" key="2">
    <source>
        <dbReference type="EMBL" id="MBA9004890.1"/>
    </source>
</evidence>
<dbReference type="AlphaFoldDB" id="A0A7W3RA32"/>
<name>A0A7W3RA32_9ACTN</name>
<evidence type="ECO:0000313" key="3">
    <source>
        <dbReference type="Proteomes" id="UP000539313"/>
    </source>
</evidence>
<keyword evidence="1" id="KW-0812">Transmembrane</keyword>
<dbReference type="EMBL" id="JACJII010000001">
    <property type="protein sequence ID" value="MBA9004890.1"/>
    <property type="molecule type" value="Genomic_DNA"/>
</dbReference>
<protein>
    <submittedName>
        <fullName evidence="2">Uncharacterized protein</fullName>
    </submittedName>
</protein>
<keyword evidence="1" id="KW-0472">Membrane</keyword>